<dbReference type="EMBL" id="MUXT01000004">
    <property type="protein sequence ID" value="OOR84473.1"/>
    <property type="molecule type" value="Genomic_DNA"/>
</dbReference>
<dbReference type="AlphaFoldDB" id="A0A1S9ZMA0"/>
<feature type="transmembrane region" description="Helical" evidence="8">
    <location>
        <begin position="106"/>
        <end position="126"/>
    </location>
</feature>
<evidence type="ECO:0000256" key="2">
    <source>
        <dbReference type="ARBA" id="ARBA00009142"/>
    </source>
</evidence>
<comment type="subcellular location">
    <subcellularLocation>
        <location evidence="1 8">Cell membrane</location>
        <topology evidence="1 8">Multi-pass membrane protein</topology>
    </subcellularLocation>
</comment>
<feature type="transmembrane region" description="Helical" evidence="8">
    <location>
        <begin position="80"/>
        <end position="100"/>
    </location>
</feature>
<evidence type="ECO:0000256" key="8">
    <source>
        <dbReference type="RuleBase" id="RU363041"/>
    </source>
</evidence>
<keyword evidence="7 8" id="KW-0472">Membrane</keyword>
<keyword evidence="4 8" id="KW-1003">Cell membrane</keyword>
<feature type="transmembrane region" description="Helical" evidence="8">
    <location>
        <begin position="232"/>
        <end position="250"/>
    </location>
</feature>
<name>A0A1S9ZMA0_9GAMM</name>
<comment type="similarity">
    <text evidence="2 8">Belongs to the 4-toluene sulfonate uptake permease (TSUP) (TC 2.A.102) family.</text>
</comment>
<gene>
    <name evidence="9" type="ORF">B0180_02625</name>
</gene>
<dbReference type="PANTHER" id="PTHR30269:SF0">
    <property type="entry name" value="MEMBRANE TRANSPORTER PROTEIN YFCA-RELATED"/>
    <property type="match status" value="1"/>
</dbReference>
<reference evidence="9 10" key="1">
    <citation type="submission" date="2017-02" db="EMBL/GenBank/DDBJ databases">
        <title>Draft genome sequence of Moraxella canis CCUG 8415A type strain.</title>
        <authorList>
            <person name="Engstrom-Jakobsson H."/>
            <person name="Salva-Serra F."/>
            <person name="Thorell K."/>
            <person name="Gonzales-Siles L."/>
            <person name="Karlsson R."/>
            <person name="Boulund F."/>
            <person name="Engstrand L."/>
            <person name="Moore E."/>
        </authorList>
    </citation>
    <scope>NUCLEOTIDE SEQUENCE [LARGE SCALE GENOMIC DNA]</scope>
    <source>
        <strain evidence="9 10">CCUG 8415A</strain>
    </source>
</reference>
<accession>A0A1S9ZMA0</accession>
<dbReference type="InterPro" id="IPR052017">
    <property type="entry name" value="TSUP"/>
</dbReference>
<evidence type="ECO:0000256" key="7">
    <source>
        <dbReference type="ARBA" id="ARBA00023136"/>
    </source>
</evidence>
<protein>
    <recommendedName>
        <fullName evidence="8">Probable membrane transporter protein</fullName>
    </recommendedName>
</protein>
<evidence type="ECO:0000256" key="3">
    <source>
        <dbReference type="ARBA" id="ARBA00022448"/>
    </source>
</evidence>
<proteinExistence type="inferred from homology"/>
<evidence type="ECO:0000256" key="6">
    <source>
        <dbReference type="ARBA" id="ARBA00022989"/>
    </source>
</evidence>
<evidence type="ECO:0000256" key="1">
    <source>
        <dbReference type="ARBA" id="ARBA00004651"/>
    </source>
</evidence>
<dbReference type="InterPro" id="IPR002781">
    <property type="entry name" value="TM_pro_TauE-like"/>
</dbReference>
<evidence type="ECO:0000256" key="4">
    <source>
        <dbReference type="ARBA" id="ARBA00022475"/>
    </source>
</evidence>
<evidence type="ECO:0000256" key="5">
    <source>
        <dbReference type="ARBA" id="ARBA00022692"/>
    </source>
</evidence>
<evidence type="ECO:0000313" key="10">
    <source>
        <dbReference type="Proteomes" id="UP000190322"/>
    </source>
</evidence>
<sequence>MGMDLGFEILALLFAVALVAGFVDAMAGGGGLLTIPALLLAGVPPVATLATNKLQASAGSFSASLTMIKKGIIHPAQIKGAILMAFIGSALGTLLVQLSPPEMLKVVIPFLVAGVGIYTLFAPNLGEIEQAPKISHHTWQKTAVPLVGFYDGYLGPGTGTFFALSNVALRGMNLIKATAVAKLLNFSTNIASLLFFMLGGHVLWKVGFVMMAGQIIGAIAGSQMVVKGGAKFIRPVIVLMCFAMVCRYLFW</sequence>
<comment type="caution">
    <text evidence="9">The sequence shown here is derived from an EMBL/GenBank/DDBJ whole genome shotgun (WGS) entry which is preliminary data.</text>
</comment>
<organism evidence="9 10">
    <name type="scientific">Moraxella canis</name>
    <dbReference type="NCBI Taxonomy" id="90239"/>
    <lineage>
        <taxon>Bacteria</taxon>
        <taxon>Pseudomonadati</taxon>
        <taxon>Pseudomonadota</taxon>
        <taxon>Gammaproteobacteria</taxon>
        <taxon>Moraxellales</taxon>
        <taxon>Moraxellaceae</taxon>
        <taxon>Moraxella</taxon>
    </lineage>
</organism>
<dbReference type="Proteomes" id="UP000190322">
    <property type="component" value="Unassembled WGS sequence"/>
</dbReference>
<dbReference type="GO" id="GO:0005886">
    <property type="term" value="C:plasma membrane"/>
    <property type="evidence" value="ECO:0007669"/>
    <property type="project" value="UniProtKB-SubCell"/>
</dbReference>
<dbReference type="PANTHER" id="PTHR30269">
    <property type="entry name" value="TRANSMEMBRANE PROTEIN YFCA"/>
    <property type="match status" value="1"/>
</dbReference>
<keyword evidence="5 8" id="KW-0812">Transmembrane</keyword>
<keyword evidence="6 8" id="KW-1133">Transmembrane helix</keyword>
<keyword evidence="3" id="KW-0813">Transport</keyword>
<evidence type="ECO:0000313" key="9">
    <source>
        <dbReference type="EMBL" id="OOR84473.1"/>
    </source>
</evidence>
<dbReference type="Pfam" id="PF01925">
    <property type="entry name" value="TauE"/>
    <property type="match status" value="1"/>
</dbReference>